<evidence type="ECO:0000313" key="1">
    <source>
        <dbReference type="EMBL" id="SFT97547.1"/>
    </source>
</evidence>
<organism evidence="1 2">
    <name type="scientific">Paraburkholderia aspalathi</name>
    <dbReference type="NCBI Taxonomy" id="1324617"/>
    <lineage>
        <taxon>Bacteria</taxon>
        <taxon>Pseudomonadati</taxon>
        <taxon>Pseudomonadota</taxon>
        <taxon>Betaproteobacteria</taxon>
        <taxon>Burkholderiales</taxon>
        <taxon>Burkholderiaceae</taxon>
        <taxon>Paraburkholderia</taxon>
    </lineage>
</organism>
<gene>
    <name evidence="1" type="ORF">SAMN05192563_1006148</name>
</gene>
<proteinExistence type="predicted"/>
<dbReference type="Proteomes" id="UP000198844">
    <property type="component" value="Unassembled WGS sequence"/>
</dbReference>
<sequence length="371" mass="41503">MASNYTQKLEKLRQRRAPTNLTKSLTAGLTFDSAEARHTVESFESKGKGDATRYALGCMAEVPPEYTEISIRDGQRISDQLTKQTEYGVLTRLQGSVPLNIHIYASSDVDLLVLADWFVTVDIPVVPPNTYNFRPGLSPVSELGKLRSFCERYLTSKYPVADVDVSGAKSIAVSGGSLARKVDVVPAHWVDTSDYQRTKNQTYRDVCILNKTDGSTMSNRPFLHMALIELKDSASDGYAKRAIRLLKCLSRDSDVEIKLSSYDIAGLVYHMSNDQLKVNQYLPLQLLNRVEEYLRYLEANPFYAASLKAPDDTRTLLDSADKVRSLSALRQELTDAIDNVAAEYNTELAYIFDRARAAEAARKTLKETVIF</sequence>
<dbReference type="OrthoDB" id="1082574at2"/>
<evidence type="ECO:0000313" key="2">
    <source>
        <dbReference type="Proteomes" id="UP000198844"/>
    </source>
</evidence>
<dbReference type="RefSeq" id="WP_093634568.1">
    <property type="nucleotide sequence ID" value="NZ_FPBH01000006.1"/>
</dbReference>
<protein>
    <recommendedName>
        <fullName evidence="3">Nucleotidyltransferase</fullName>
    </recommendedName>
</protein>
<dbReference type="AlphaFoldDB" id="A0A1I7CDN3"/>
<reference evidence="1 2" key="1">
    <citation type="submission" date="2016-10" db="EMBL/GenBank/DDBJ databases">
        <authorList>
            <person name="de Groot N.N."/>
        </authorList>
    </citation>
    <scope>NUCLEOTIDE SEQUENCE [LARGE SCALE GENOMIC DNA]</scope>
    <source>
        <strain evidence="1 2">LMG 27731</strain>
    </source>
</reference>
<name>A0A1I7CDN3_9BURK</name>
<evidence type="ECO:0008006" key="3">
    <source>
        <dbReference type="Google" id="ProtNLM"/>
    </source>
</evidence>
<dbReference type="EMBL" id="FPBH01000006">
    <property type="protein sequence ID" value="SFT97547.1"/>
    <property type="molecule type" value="Genomic_DNA"/>
</dbReference>
<accession>A0A1I7CDN3</accession>